<dbReference type="Proteomes" id="UP001497516">
    <property type="component" value="Chromosome 5"/>
</dbReference>
<name>A0AAV2EWL3_9ROSI</name>
<protein>
    <submittedName>
        <fullName evidence="1">Uncharacterized protein</fullName>
    </submittedName>
</protein>
<dbReference type="AlphaFoldDB" id="A0AAV2EWL3"/>
<organism evidence="1 2">
    <name type="scientific">Linum trigynum</name>
    <dbReference type="NCBI Taxonomy" id="586398"/>
    <lineage>
        <taxon>Eukaryota</taxon>
        <taxon>Viridiplantae</taxon>
        <taxon>Streptophyta</taxon>
        <taxon>Embryophyta</taxon>
        <taxon>Tracheophyta</taxon>
        <taxon>Spermatophyta</taxon>
        <taxon>Magnoliopsida</taxon>
        <taxon>eudicotyledons</taxon>
        <taxon>Gunneridae</taxon>
        <taxon>Pentapetalae</taxon>
        <taxon>rosids</taxon>
        <taxon>fabids</taxon>
        <taxon>Malpighiales</taxon>
        <taxon>Linaceae</taxon>
        <taxon>Linum</taxon>
    </lineage>
</organism>
<accession>A0AAV2EWL3</accession>
<evidence type="ECO:0000313" key="2">
    <source>
        <dbReference type="Proteomes" id="UP001497516"/>
    </source>
</evidence>
<proteinExistence type="predicted"/>
<gene>
    <name evidence="1" type="ORF">LTRI10_LOCUS31153</name>
</gene>
<reference evidence="1 2" key="1">
    <citation type="submission" date="2024-04" db="EMBL/GenBank/DDBJ databases">
        <authorList>
            <person name="Fracassetti M."/>
        </authorList>
    </citation>
    <scope>NUCLEOTIDE SEQUENCE [LARGE SCALE GENOMIC DNA]</scope>
</reference>
<evidence type="ECO:0000313" key="1">
    <source>
        <dbReference type="EMBL" id="CAL1390361.1"/>
    </source>
</evidence>
<dbReference type="EMBL" id="OZ034818">
    <property type="protein sequence ID" value="CAL1390361.1"/>
    <property type="molecule type" value="Genomic_DNA"/>
</dbReference>
<sequence>MRPSPYSSSALRLRESWLCLSPTVDSKLSLNRETPSPVERLADSRPPVPTPFPPPAEILVRFCSASL</sequence>
<keyword evidence="2" id="KW-1185">Reference proteome</keyword>